<dbReference type="RefSeq" id="WP_380796999.1">
    <property type="nucleotide sequence ID" value="NZ_JBHRVU010000004.1"/>
</dbReference>
<accession>A0ABV7NHV8</accession>
<reference evidence="2" key="1">
    <citation type="journal article" date="2019" name="Int. J. Syst. Evol. Microbiol.">
        <title>The Global Catalogue of Microorganisms (GCM) 10K type strain sequencing project: providing services to taxonomists for standard genome sequencing and annotation.</title>
        <authorList>
            <consortium name="The Broad Institute Genomics Platform"/>
            <consortium name="The Broad Institute Genome Sequencing Center for Infectious Disease"/>
            <person name="Wu L."/>
            <person name="Ma J."/>
        </authorList>
    </citation>
    <scope>NUCLEOTIDE SEQUENCE [LARGE SCALE GENOMIC DNA]</scope>
    <source>
        <strain evidence="2">CCM 7491</strain>
    </source>
</reference>
<evidence type="ECO:0000313" key="2">
    <source>
        <dbReference type="Proteomes" id="UP001595681"/>
    </source>
</evidence>
<dbReference type="Proteomes" id="UP001595681">
    <property type="component" value="Unassembled WGS sequence"/>
</dbReference>
<keyword evidence="2" id="KW-1185">Reference proteome</keyword>
<protein>
    <submittedName>
        <fullName evidence="1">Uncharacterized protein</fullName>
    </submittedName>
</protein>
<evidence type="ECO:0000313" key="1">
    <source>
        <dbReference type="EMBL" id="MFC3442763.1"/>
    </source>
</evidence>
<gene>
    <name evidence="1" type="ORF">ACFOKF_16430</name>
</gene>
<dbReference type="EMBL" id="JBHRVU010000004">
    <property type="protein sequence ID" value="MFC3442763.1"/>
    <property type="molecule type" value="Genomic_DNA"/>
</dbReference>
<name>A0ABV7NHV8_9SPHN</name>
<sequence length="56" mass="6765">MRSLRNFIAAIEPWYDWGYWGGTSTKDERGGDGWRFEIEWLGFQIFIAFTRFPKEK</sequence>
<proteinExistence type="predicted"/>
<comment type="caution">
    <text evidence="1">The sequence shown here is derived from an EMBL/GenBank/DDBJ whole genome shotgun (WGS) entry which is preliminary data.</text>
</comment>
<organism evidence="1 2">
    <name type="scientific">Sphingobium rhizovicinum</name>
    <dbReference type="NCBI Taxonomy" id="432308"/>
    <lineage>
        <taxon>Bacteria</taxon>
        <taxon>Pseudomonadati</taxon>
        <taxon>Pseudomonadota</taxon>
        <taxon>Alphaproteobacteria</taxon>
        <taxon>Sphingomonadales</taxon>
        <taxon>Sphingomonadaceae</taxon>
        <taxon>Sphingobium</taxon>
    </lineage>
</organism>